<dbReference type="InterPro" id="IPR003595">
    <property type="entry name" value="Tyr_Pase_cat"/>
</dbReference>
<evidence type="ECO:0000256" key="10">
    <source>
        <dbReference type="ARBA" id="ARBA00023157"/>
    </source>
</evidence>
<dbReference type="SMART" id="SM00404">
    <property type="entry name" value="PTPc_motif"/>
    <property type="match status" value="2"/>
</dbReference>
<evidence type="ECO:0000259" key="15">
    <source>
        <dbReference type="PROSITE" id="PS50055"/>
    </source>
</evidence>
<evidence type="ECO:0000259" key="16">
    <source>
        <dbReference type="PROSITE" id="PS50056"/>
    </source>
</evidence>
<dbReference type="SUPFAM" id="SSF49265">
    <property type="entry name" value="Fibronectin type III"/>
    <property type="match status" value="3"/>
</dbReference>
<reference evidence="19" key="1">
    <citation type="submission" date="2025-08" db="UniProtKB">
        <authorList>
            <consortium name="RefSeq"/>
        </authorList>
    </citation>
    <scope>IDENTIFICATION</scope>
    <source>
        <tissue evidence="19">Gonads</tissue>
    </source>
</reference>
<keyword evidence="11" id="KW-0325">Glycoprotein</keyword>
<dbReference type="InterPro" id="IPR029021">
    <property type="entry name" value="Prot-tyrosine_phosphatase-like"/>
</dbReference>
<dbReference type="Gene3D" id="2.60.40.10">
    <property type="entry name" value="Immunoglobulins"/>
    <property type="match status" value="4"/>
</dbReference>
<dbReference type="InterPro" id="IPR003961">
    <property type="entry name" value="FN3_dom"/>
</dbReference>
<dbReference type="PROSITE" id="PS50853">
    <property type="entry name" value="FN3"/>
    <property type="match status" value="3"/>
</dbReference>
<evidence type="ECO:0000256" key="1">
    <source>
        <dbReference type="ARBA" id="ARBA00004479"/>
    </source>
</evidence>
<dbReference type="CDD" id="cd00063">
    <property type="entry name" value="FN3"/>
    <property type="match status" value="4"/>
</dbReference>
<dbReference type="PRINTS" id="PR00700">
    <property type="entry name" value="PRTYPHPHTASE"/>
</dbReference>
<feature type="compositionally biased region" description="Basic and acidic residues" evidence="12">
    <location>
        <begin position="998"/>
        <end position="1014"/>
    </location>
</feature>
<evidence type="ECO:0000256" key="3">
    <source>
        <dbReference type="ARBA" id="ARBA00022723"/>
    </source>
</evidence>
<dbReference type="GeneID" id="106177090"/>
<evidence type="ECO:0000256" key="13">
    <source>
        <dbReference type="SAM" id="Phobius"/>
    </source>
</evidence>
<feature type="domain" description="Tyrosine-protein phosphatase" evidence="15">
    <location>
        <begin position="1363"/>
        <end position="1626"/>
    </location>
</feature>
<dbReference type="FunFam" id="3.90.190.10:FF:000062">
    <property type="entry name" value="Receptor-type tyrosine-protein phosphatase kappa"/>
    <property type="match status" value="1"/>
</dbReference>
<dbReference type="Pfam" id="PF23144">
    <property type="entry name" value="Fn3_PTPRU"/>
    <property type="match status" value="1"/>
</dbReference>
<feature type="region of interest" description="Disordered" evidence="12">
    <location>
        <begin position="996"/>
        <end position="1034"/>
    </location>
</feature>
<dbReference type="SMART" id="SM00607">
    <property type="entry name" value="FTP"/>
    <property type="match status" value="2"/>
</dbReference>
<dbReference type="InterPro" id="IPR000387">
    <property type="entry name" value="Tyr_Pase_dom"/>
</dbReference>
<organism evidence="18 19">
    <name type="scientific">Lingula anatina</name>
    <name type="common">Brachiopod</name>
    <name type="synonym">Lingula unguis</name>
    <dbReference type="NCBI Taxonomy" id="7574"/>
    <lineage>
        <taxon>Eukaryota</taxon>
        <taxon>Metazoa</taxon>
        <taxon>Spiralia</taxon>
        <taxon>Lophotrochozoa</taxon>
        <taxon>Brachiopoda</taxon>
        <taxon>Linguliformea</taxon>
        <taxon>Lingulata</taxon>
        <taxon>Lingulida</taxon>
        <taxon>Linguloidea</taxon>
        <taxon>Lingulidae</taxon>
        <taxon>Lingula</taxon>
    </lineage>
</organism>
<keyword evidence="3" id="KW-0479">Metal-binding</keyword>
<gene>
    <name evidence="19" type="primary">LOC106177090</name>
</gene>
<dbReference type="CDD" id="cd00047">
    <property type="entry name" value="PTPc"/>
    <property type="match status" value="1"/>
</dbReference>
<evidence type="ECO:0000313" key="18">
    <source>
        <dbReference type="Proteomes" id="UP000085678"/>
    </source>
</evidence>
<dbReference type="SMART" id="SM00194">
    <property type="entry name" value="PTPc"/>
    <property type="match status" value="2"/>
</dbReference>
<dbReference type="SUPFAM" id="SSF52799">
    <property type="entry name" value="(Phosphotyrosine protein) phosphatases II"/>
    <property type="match status" value="2"/>
</dbReference>
<dbReference type="PROSITE" id="PS51257">
    <property type="entry name" value="PROKAR_LIPOPROTEIN"/>
    <property type="match status" value="1"/>
</dbReference>
<dbReference type="PROSITE" id="PS50056">
    <property type="entry name" value="TYR_PHOSPHATASE_2"/>
    <property type="match status" value="2"/>
</dbReference>
<feature type="domain" description="Tyrosine specific protein phosphatases" evidence="16">
    <location>
        <begin position="1542"/>
        <end position="1617"/>
    </location>
</feature>
<dbReference type="GO" id="GO:0016020">
    <property type="term" value="C:membrane"/>
    <property type="evidence" value="ECO:0007669"/>
    <property type="project" value="UniProtKB-SubCell"/>
</dbReference>
<dbReference type="SMART" id="SM00060">
    <property type="entry name" value="FN3"/>
    <property type="match status" value="4"/>
</dbReference>
<evidence type="ECO:0000256" key="9">
    <source>
        <dbReference type="ARBA" id="ARBA00023136"/>
    </source>
</evidence>
<dbReference type="GO" id="GO:0046872">
    <property type="term" value="F:metal ion binding"/>
    <property type="evidence" value="ECO:0007669"/>
    <property type="project" value="UniProtKB-KW"/>
</dbReference>
<feature type="domain" description="Fibronectin type-III" evidence="17">
    <location>
        <begin position="626"/>
        <end position="718"/>
    </location>
</feature>
<feature type="domain" description="Tyrosine specific protein phosphatases" evidence="16">
    <location>
        <begin position="1249"/>
        <end position="1322"/>
    </location>
</feature>
<feature type="signal peptide" evidence="14">
    <location>
        <begin position="1"/>
        <end position="29"/>
    </location>
</feature>
<evidence type="ECO:0000256" key="2">
    <source>
        <dbReference type="ARBA" id="ARBA00022692"/>
    </source>
</evidence>
<dbReference type="SUPFAM" id="SSF49785">
    <property type="entry name" value="Galactose-binding domain-like"/>
    <property type="match status" value="2"/>
</dbReference>
<dbReference type="PROSITE" id="PS50055">
    <property type="entry name" value="TYR_PHOSPHATASE_PTP"/>
    <property type="match status" value="2"/>
</dbReference>
<feature type="domain" description="Fibronectin type-III" evidence="17">
    <location>
        <begin position="421"/>
        <end position="519"/>
    </location>
</feature>
<dbReference type="OrthoDB" id="10253954at2759"/>
<evidence type="ECO:0000259" key="17">
    <source>
        <dbReference type="PROSITE" id="PS50853"/>
    </source>
</evidence>
<dbReference type="RefSeq" id="XP_013415222.1">
    <property type="nucleotide sequence ID" value="XM_013559768.2"/>
</dbReference>
<evidence type="ECO:0000256" key="11">
    <source>
        <dbReference type="ARBA" id="ARBA00023180"/>
    </source>
</evidence>
<evidence type="ECO:0000256" key="12">
    <source>
        <dbReference type="SAM" id="MobiDB-lite"/>
    </source>
</evidence>
<keyword evidence="19" id="KW-0675">Receptor</keyword>
<keyword evidence="10" id="KW-1015">Disulfide bond</keyword>
<dbReference type="InterPro" id="IPR016130">
    <property type="entry name" value="Tyr_Pase_AS"/>
</dbReference>
<dbReference type="PROSITE" id="PS00383">
    <property type="entry name" value="TYR_PHOSPHATASE_1"/>
    <property type="match status" value="1"/>
</dbReference>
<name>A0A1S3JY37_LINAN</name>
<sequence length="1638" mass="182362">MNGGLRHRPGSSEVLLILFIIIQVQTSLSCVEGEGYFGWLCDTQSNCFCKQAQICQKTLGTCPPNCVDNPWGIGCSDDDVNLAQGKQASQSSTNSNFLASLAVDGNNSTQGSDCALTNLQNDPSWLVDLGGLHVVRKIAVQKPTSGVCPFNLVFACIGNSTVTSNCRDISRADACATAYLEFPIDPPILGRYVRIKKVGGQILSLCEVIVKGYEYPYNLAYGKLTQQSTGESASRAVDGNLDTYFYHASCTHTANEANPWWRTDLGAQYAVYSVTLVNRGDCCGSRLNYFDIKLRNNTISGSYDVCISRNTQIPEGQAVELPCVQQFVGHVLIIQLRATNVLTLCEVLVKGYKYQACADGAFGPQCQYLCQCQLPNEVCHTVTGQCSSGCGAGWKGHGCQVPTACLPHWKGNGCFQEVPRLVGPPRKVSRTGDTVTISWDAWSAATGAGTGSATRYIVEYQADGSSGSVWQRKDAGNQFSTTVSNLNQYTDYRFRVIVVDEEGREGKSSASATFKTCGAPLMPPQPIAISALLYGDRSVAVIHYTVQGIDSGITRCESLQKIRVRYQRQGDSSTVGPNDTANPTYSIYNLIPYSNYTLILSIFNNAGLEGPSRAVYATTPEGVPPKMSPPTITSQQSDSVELSWSEPNPPGGRITRYDVRYSTATGGQLTVVDFNETTFRGTIGNLQTNVTYAIQIRAATNQGPGQYSDLVQAVTVEGSPGEPNNLENSSRTDSSLTLRWNEPIKKNGRIMGYKIICSVYNSPSDTNKTYISNSPELRQQVVENLRPSTRYVCGVAARTSVGYGTYTTRVLWTAPSPPVIDDESLRNSRTPRKRTRSTVTVLLPIVSVGDKYRIVVELMSRRRKRDVNSDTRNLTSYREAMDLNLNYYITAEVDSTRLGAEFTVGDNQTYGGYQNTPLVEGQTYDIYFGVLSSIDGVTAQTYSRLLSGFVPRNDDTAPSSDAGVIGGVIAAVVLVAVIVIVVAVILMKRRRRQMSKPSSREEIPFKNAAFKDDNLNGSTEHITDPESPKKKHEPVTNEVLYTDAEPLYGNVEQGTDIPVAQIMHIMLWKTRELMKEEYEKLSKDLQAACTAGRKPENNIKNRFKNILPYDHSRIVLDKLPDDPQSDYINANYIDGYKRSNAFIAAQGPKPNTVNDFWRMVWQVDSPLIVMVTRIVENAKAKSAEYWPNKGSVQHGEITIISMHVEEHEDFSIRTFQITKTGESSEKSLKQFHFTGWPDHGVPVDPTSLITFRKKIKEYETTVQRRGPVVVHCSAGVGRTGTFIALDYLMDQAQAEGKINIFQLVQLMRGARPKMIQTVEQYYFLHYTMLEELLCGETTIPVQEFAERYAELKKKGSSESSTKLEEQFEVLQIMTPEIDQEETKTALNEENLSKNRVRNIVPANHCRPYLEINSTQTSDYINAVFVDGHRRFDAYIVTQMPLPSTVVDFWRMIHDQRSATIVMLNEIIQDDEQTVAVYWPETGTATYGHFTVEFVKSRAPSEHLSVREYKLNNSERPKDAPQRICQFQYHGWKTSDAVPQSKSAFLGLIDEIEHWQQQSGNTRITVHCMNGAHQSGLFCAVSRIVEKTKVEQEVDVFHTIKATRINRPQFVDSLDQCKFCYECVDDYIHMFDTYANFQA</sequence>
<dbReference type="Pfam" id="PF00041">
    <property type="entry name" value="fn3"/>
    <property type="match status" value="3"/>
</dbReference>
<dbReference type="InterPro" id="IPR050713">
    <property type="entry name" value="RTP_Phos/Ushers"/>
</dbReference>
<dbReference type="InParanoid" id="A0A1S3JY37"/>
<protein>
    <submittedName>
        <fullName evidence="19">Receptor-type tyrosine-protein phosphatase kappa isoform X2</fullName>
    </submittedName>
</protein>
<keyword evidence="5" id="KW-0378">Hydrolase</keyword>
<feature type="region of interest" description="Disordered" evidence="12">
    <location>
        <begin position="622"/>
        <end position="654"/>
    </location>
</feature>
<keyword evidence="6" id="KW-0106">Calcium</keyword>
<feature type="domain" description="Tyrosine-protein phosphatase" evidence="15">
    <location>
        <begin position="1074"/>
        <end position="1331"/>
    </location>
</feature>
<feature type="compositionally biased region" description="Polar residues" evidence="12">
    <location>
        <begin position="630"/>
        <end position="646"/>
    </location>
</feature>
<dbReference type="Pfam" id="PF00102">
    <property type="entry name" value="Y_phosphatase"/>
    <property type="match status" value="2"/>
</dbReference>
<dbReference type="Proteomes" id="UP000085678">
    <property type="component" value="Unplaced"/>
</dbReference>
<dbReference type="Pfam" id="PF22633">
    <property type="entry name" value="F5_F8_type_C_2"/>
    <property type="match status" value="1"/>
</dbReference>
<evidence type="ECO:0000256" key="4">
    <source>
        <dbReference type="ARBA" id="ARBA00022729"/>
    </source>
</evidence>
<feature type="domain" description="Fibronectin type-III" evidence="17">
    <location>
        <begin position="722"/>
        <end position="817"/>
    </location>
</feature>
<evidence type="ECO:0000256" key="8">
    <source>
        <dbReference type="ARBA" id="ARBA00022989"/>
    </source>
</evidence>
<dbReference type="Gene3D" id="3.90.190.10">
    <property type="entry name" value="Protein tyrosine phosphatase superfamily"/>
    <property type="match status" value="2"/>
</dbReference>
<dbReference type="InterPro" id="IPR000242">
    <property type="entry name" value="PTP_cat"/>
</dbReference>
<comment type="subcellular location">
    <subcellularLocation>
        <location evidence="1">Membrane</location>
        <topology evidence="1">Single-pass type I membrane protein</topology>
    </subcellularLocation>
</comment>
<keyword evidence="18" id="KW-1185">Reference proteome</keyword>
<evidence type="ECO:0000256" key="7">
    <source>
        <dbReference type="ARBA" id="ARBA00022912"/>
    </source>
</evidence>
<keyword evidence="2 13" id="KW-0812">Transmembrane</keyword>
<dbReference type="FunFam" id="3.90.190.10:FF:000080">
    <property type="entry name" value="Receptor-type tyrosine-protein phosphatase mu"/>
    <property type="match status" value="1"/>
</dbReference>
<feature type="chain" id="PRO_5010356691" evidence="14">
    <location>
        <begin position="30"/>
        <end position="1638"/>
    </location>
</feature>
<feature type="transmembrane region" description="Helical" evidence="13">
    <location>
        <begin position="962"/>
        <end position="986"/>
    </location>
</feature>
<dbReference type="InterPro" id="IPR006585">
    <property type="entry name" value="FTP1"/>
</dbReference>
<keyword evidence="9 13" id="KW-0472">Membrane</keyword>
<evidence type="ECO:0000313" key="19">
    <source>
        <dbReference type="RefSeq" id="XP_013415222.1"/>
    </source>
</evidence>
<dbReference type="Gene3D" id="2.60.120.260">
    <property type="entry name" value="Galactose-binding domain-like"/>
    <property type="match status" value="2"/>
</dbReference>
<accession>A0A1S3JY37</accession>
<keyword evidence="4 14" id="KW-0732">Signal</keyword>
<evidence type="ECO:0000256" key="5">
    <source>
        <dbReference type="ARBA" id="ARBA00022801"/>
    </source>
</evidence>
<dbReference type="InterPro" id="IPR013783">
    <property type="entry name" value="Ig-like_fold"/>
</dbReference>
<proteinExistence type="predicted"/>
<evidence type="ECO:0000256" key="14">
    <source>
        <dbReference type="SAM" id="SignalP"/>
    </source>
</evidence>
<dbReference type="GO" id="GO:0004725">
    <property type="term" value="F:protein tyrosine phosphatase activity"/>
    <property type="evidence" value="ECO:0007669"/>
    <property type="project" value="InterPro"/>
</dbReference>
<dbReference type="PANTHER" id="PTHR46957:SF3">
    <property type="entry name" value="CYTOKINE RECEPTOR"/>
    <property type="match status" value="1"/>
</dbReference>
<dbReference type="STRING" id="7574.A0A1S3JY37"/>
<evidence type="ECO:0000256" key="6">
    <source>
        <dbReference type="ARBA" id="ARBA00022837"/>
    </source>
</evidence>
<keyword evidence="8 13" id="KW-1133">Transmembrane helix</keyword>
<dbReference type="InterPro" id="IPR057598">
    <property type="entry name" value="Fn3_PTPRU"/>
</dbReference>
<dbReference type="InterPro" id="IPR008979">
    <property type="entry name" value="Galactose-bd-like_sf"/>
</dbReference>
<keyword evidence="7" id="KW-0904">Protein phosphatase</keyword>
<dbReference type="InterPro" id="IPR036116">
    <property type="entry name" value="FN3_sf"/>
</dbReference>
<dbReference type="PANTHER" id="PTHR46957">
    <property type="entry name" value="CYTOKINE RECEPTOR"/>
    <property type="match status" value="1"/>
</dbReference>